<dbReference type="PANTHER" id="PTHR11895">
    <property type="entry name" value="TRANSAMIDASE"/>
    <property type="match status" value="1"/>
</dbReference>
<protein>
    <submittedName>
        <fullName evidence="3">6-aminohexanoate-cyclic-dimer hydrolase</fullName>
    </submittedName>
</protein>
<dbReference type="InterPro" id="IPR036928">
    <property type="entry name" value="AS_sf"/>
</dbReference>
<evidence type="ECO:0000256" key="1">
    <source>
        <dbReference type="ARBA" id="ARBA00009199"/>
    </source>
</evidence>
<accession>R4YTJ3</accession>
<organism evidence="3 4">
    <name type="scientific">Oleispira antarctica RB-8</name>
    <dbReference type="NCBI Taxonomy" id="698738"/>
    <lineage>
        <taxon>Bacteria</taxon>
        <taxon>Pseudomonadati</taxon>
        <taxon>Pseudomonadota</taxon>
        <taxon>Gammaproteobacteria</taxon>
        <taxon>Oceanospirillales</taxon>
        <taxon>Oceanospirillaceae</taxon>
        <taxon>Oleispira</taxon>
    </lineage>
</organism>
<dbReference type="PATRIC" id="fig|698738.3.peg.2977"/>
<dbReference type="Proteomes" id="UP000032749">
    <property type="component" value="Chromosome"/>
</dbReference>
<keyword evidence="4" id="KW-1185">Reference proteome</keyword>
<proteinExistence type="inferred from homology"/>
<dbReference type="GO" id="GO:0016787">
    <property type="term" value="F:hydrolase activity"/>
    <property type="evidence" value="ECO:0007669"/>
    <property type="project" value="UniProtKB-KW"/>
</dbReference>
<gene>
    <name evidence="3" type="primary">nylA</name>
    <name evidence="3" type="ORF">OLEAN_C28670</name>
</gene>
<comment type="similarity">
    <text evidence="1">Belongs to the amidase family.</text>
</comment>
<reference evidence="3 4" key="1">
    <citation type="journal article" date="2013" name="Nat. Commun.">
        <title>Genome sequence and functional genomic analysis of the oil-degrading bacterium Oleispira antarctica.</title>
        <authorList>
            <person name="Kube M."/>
            <person name="Chernikova T.N."/>
            <person name="Al-Ramahi Y."/>
            <person name="Beloqui A."/>
            <person name="Lopez-Cortez N."/>
            <person name="Guazzaroni M.E."/>
            <person name="Heipieper H.J."/>
            <person name="Klages S."/>
            <person name="Kotsyurbenko O.R."/>
            <person name="Langer I."/>
            <person name="Nechitaylo T.Y."/>
            <person name="Lunsdorf H."/>
            <person name="Fernandez M."/>
            <person name="Juarez S."/>
            <person name="Ciordia S."/>
            <person name="Singer A."/>
            <person name="Kagan O."/>
            <person name="Egorova O."/>
            <person name="Petit P.A."/>
            <person name="Stogios P."/>
            <person name="Kim Y."/>
            <person name="Tchigvintsev A."/>
            <person name="Flick R."/>
            <person name="Denaro R."/>
            <person name="Genovese M."/>
            <person name="Albar J.P."/>
            <person name="Reva O.N."/>
            <person name="Martinez-Gomariz M."/>
            <person name="Tran H."/>
            <person name="Ferrer M."/>
            <person name="Savchenko A."/>
            <person name="Yakunin A.F."/>
            <person name="Yakimov M.M."/>
            <person name="Golyshina O.V."/>
            <person name="Reinhardt R."/>
            <person name="Golyshin P.N."/>
        </authorList>
    </citation>
    <scope>NUCLEOTIDE SEQUENCE [LARGE SCALE GENOMIC DNA]</scope>
</reference>
<dbReference type="PROSITE" id="PS00571">
    <property type="entry name" value="AMIDASES"/>
    <property type="match status" value="1"/>
</dbReference>
<dbReference type="InterPro" id="IPR023631">
    <property type="entry name" value="Amidase_dom"/>
</dbReference>
<evidence type="ECO:0000313" key="4">
    <source>
        <dbReference type="Proteomes" id="UP000032749"/>
    </source>
</evidence>
<dbReference type="Gene3D" id="3.90.1300.10">
    <property type="entry name" value="Amidase signature (AS) domain"/>
    <property type="match status" value="1"/>
</dbReference>
<dbReference type="OrthoDB" id="8872210at2"/>
<dbReference type="Pfam" id="PF01425">
    <property type="entry name" value="Amidase"/>
    <property type="match status" value="1"/>
</dbReference>
<keyword evidence="3" id="KW-0378">Hydrolase</keyword>
<sequence length="498" mass="53705">MFKDYVNHDALGLAQLIKNKDISASELLDTAIAQAEQENPAINAIITKLYDFGHQQIKHGLPEGPFSGVPFLLKDLLGSLEGTPLSNGSAAFKGNISPSDSEMVKRYKSSGLVIFGKTNTPEFGLMGVTEPKAFGPTRNPWNLNHTPGGSSGGSGAAIAAGIVPMASGGDGGGSIRIPAACCGLFGLKPSRGRTPTGPYFSEYWDGAAAEHVLTRSVRDSAAMLDVVAGPDGSSPYPVRKETGYLTCLEEPVRPLKIAYTVQSFFDRPVTEDAIKSVQHTVKLLESLGHTVEAVHPYINANDLTDSYLTMYYGHVAADLEFAAKLLNSNFSNLDVEDTTKLMGYIGKKISAEQFVTAKRRWNNFSQSMHALHQEYDLLLTPTLGSEPVRIGEFDLGLLDRIGTKVVNALGLQNLLLKSGLTKKLALENLEKLPFTQLANLTGQPAMSVPLYWTESGLPLGSQFIAPLGDEKTLLQLAHQLEQAQPWFDKTPAKEKASS</sequence>
<dbReference type="AlphaFoldDB" id="R4YTJ3"/>
<feature type="domain" description="Amidase" evidence="2">
    <location>
        <begin position="26"/>
        <end position="474"/>
    </location>
</feature>
<name>R4YTJ3_OLEAN</name>
<dbReference type="PANTHER" id="PTHR11895:SF7">
    <property type="entry name" value="GLUTAMYL-TRNA(GLN) AMIDOTRANSFERASE SUBUNIT A, MITOCHONDRIAL"/>
    <property type="match status" value="1"/>
</dbReference>
<dbReference type="STRING" id="698738.OLEAN_C28670"/>
<evidence type="ECO:0000259" key="2">
    <source>
        <dbReference type="Pfam" id="PF01425"/>
    </source>
</evidence>
<dbReference type="KEGG" id="oai:OLEAN_C28670"/>
<dbReference type="InterPro" id="IPR020556">
    <property type="entry name" value="Amidase_CS"/>
</dbReference>
<dbReference type="SUPFAM" id="SSF75304">
    <property type="entry name" value="Amidase signature (AS) enzymes"/>
    <property type="match status" value="1"/>
</dbReference>
<dbReference type="EMBL" id="FO203512">
    <property type="protein sequence ID" value="CCK77043.1"/>
    <property type="molecule type" value="Genomic_DNA"/>
</dbReference>
<evidence type="ECO:0000313" key="3">
    <source>
        <dbReference type="EMBL" id="CCK77043.1"/>
    </source>
</evidence>
<dbReference type="HOGENOM" id="CLU_009600_0_4_6"/>
<dbReference type="InterPro" id="IPR000120">
    <property type="entry name" value="Amidase"/>
</dbReference>